<evidence type="ECO:0000256" key="6">
    <source>
        <dbReference type="HAMAP-Rule" id="MF_01885"/>
    </source>
</evidence>
<dbReference type="Proteomes" id="UP001165427">
    <property type="component" value="Unassembled WGS sequence"/>
</dbReference>
<feature type="binding site" evidence="6 7">
    <location>
        <position position="115"/>
    </location>
    <ligand>
        <name>S-adenosyl-L-methionine</name>
        <dbReference type="ChEBI" id="CHEBI:59789"/>
    </ligand>
</feature>
<keyword evidence="5 6" id="KW-0819">tRNA processing</keyword>
<dbReference type="GO" id="GO:0005737">
    <property type="term" value="C:cytoplasm"/>
    <property type="evidence" value="ECO:0007669"/>
    <property type="project" value="UniProtKB-SubCell"/>
</dbReference>
<comment type="catalytic activity">
    <reaction evidence="6">
        <text>5-carboxymethylaminomethyluridine(34) in tRNA(Leu) + S-adenosyl-L-methionine = 5-carboxymethylaminomethyl-2'-O-methyluridine(34) in tRNA(Leu) + S-adenosyl-L-homocysteine + H(+)</text>
        <dbReference type="Rhea" id="RHEA:43088"/>
        <dbReference type="Rhea" id="RHEA-COMP:10333"/>
        <dbReference type="Rhea" id="RHEA-COMP:10334"/>
        <dbReference type="ChEBI" id="CHEBI:15378"/>
        <dbReference type="ChEBI" id="CHEBI:57856"/>
        <dbReference type="ChEBI" id="CHEBI:59789"/>
        <dbReference type="ChEBI" id="CHEBI:74508"/>
        <dbReference type="ChEBI" id="CHEBI:74511"/>
        <dbReference type="EC" id="2.1.1.207"/>
    </reaction>
</comment>
<dbReference type="InterPro" id="IPR016914">
    <property type="entry name" value="TrmL"/>
</dbReference>
<gene>
    <name evidence="9" type="ORF">MRX98_00920</name>
</gene>
<keyword evidence="3 6" id="KW-0808">Transferase</keyword>
<dbReference type="SUPFAM" id="SSF75217">
    <property type="entry name" value="alpha/beta knot"/>
    <property type="match status" value="1"/>
</dbReference>
<dbReference type="Gene3D" id="3.40.1280.10">
    <property type="match status" value="1"/>
</dbReference>
<dbReference type="GO" id="GO:0008757">
    <property type="term" value="F:S-adenosylmethionine-dependent methyltransferase activity"/>
    <property type="evidence" value="ECO:0007669"/>
    <property type="project" value="UniProtKB-UniRule"/>
</dbReference>
<dbReference type="EMBL" id="JALJRB010000001">
    <property type="protein sequence ID" value="MCJ8499119.1"/>
    <property type="molecule type" value="Genomic_DNA"/>
</dbReference>
<dbReference type="InterPro" id="IPR029028">
    <property type="entry name" value="Alpha/beta_knot_MTases"/>
</dbReference>
<comment type="caution">
    <text evidence="6">Lacks conserved residue(s) required for the propagation of feature annotation.</text>
</comment>
<organism evidence="9 10">
    <name type="scientific">Desulfatitalea alkaliphila</name>
    <dbReference type="NCBI Taxonomy" id="2929485"/>
    <lineage>
        <taxon>Bacteria</taxon>
        <taxon>Pseudomonadati</taxon>
        <taxon>Thermodesulfobacteriota</taxon>
        <taxon>Desulfobacteria</taxon>
        <taxon>Desulfobacterales</taxon>
        <taxon>Desulfosarcinaceae</taxon>
        <taxon>Desulfatitalea</taxon>
    </lineage>
</organism>
<dbReference type="EC" id="2.1.1.207" evidence="6"/>
<dbReference type="AlphaFoldDB" id="A0AA41QZJ0"/>
<proteinExistence type="inferred from homology"/>
<keyword evidence="4 6" id="KW-0949">S-adenosyl-L-methionine</keyword>
<dbReference type="RefSeq" id="WP_246902221.1">
    <property type="nucleotide sequence ID" value="NZ_JALJRB010000001.1"/>
</dbReference>
<accession>A0AA41QZJ0</accession>
<evidence type="ECO:0000256" key="5">
    <source>
        <dbReference type="ARBA" id="ARBA00022694"/>
    </source>
</evidence>
<dbReference type="PIRSF" id="PIRSF029256">
    <property type="entry name" value="SpoU_TrmH_prd"/>
    <property type="match status" value="1"/>
</dbReference>
<comment type="function">
    <text evidence="6">Could methylate the ribose at the nucleotide 34 wobble position in tRNA.</text>
</comment>
<keyword evidence="10" id="KW-1185">Reference proteome</keyword>
<dbReference type="Pfam" id="PF00588">
    <property type="entry name" value="SpoU_methylase"/>
    <property type="match status" value="1"/>
</dbReference>
<dbReference type="InterPro" id="IPR001537">
    <property type="entry name" value="SpoU_MeTrfase"/>
</dbReference>
<evidence type="ECO:0000313" key="10">
    <source>
        <dbReference type="Proteomes" id="UP001165427"/>
    </source>
</evidence>
<evidence type="ECO:0000256" key="7">
    <source>
        <dbReference type="PIRSR" id="PIRSR029256-1"/>
    </source>
</evidence>
<sequence length="165" mass="18559">MDQLPHWSPDDGVERHVVLVAPEVHWNTGNIGRTCLGAGARLHLIRPLGFSLDSRQVKRAGLDYWPRVPLSVWDDFQEWMDALQPQAGELALFSKAGRRPHWRIPTPIRLFLIFGSETRGLPPDLLSTFAAQTYYIPITSRIRSLNLSTAVGIALYESLRPGNGH</sequence>
<evidence type="ECO:0000259" key="8">
    <source>
        <dbReference type="Pfam" id="PF00588"/>
    </source>
</evidence>
<evidence type="ECO:0000256" key="1">
    <source>
        <dbReference type="ARBA" id="ARBA00022490"/>
    </source>
</evidence>
<comment type="subcellular location">
    <subcellularLocation>
        <location evidence="6">Cytoplasm</location>
    </subcellularLocation>
</comment>
<dbReference type="CDD" id="cd18094">
    <property type="entry name" value="SpoU-like_TrmL"/>
    <property type="match status" value="1"/>
</dbReference>
<comment type="caution">
    <text evidence="9">The sequence shown here is derived from an EMBL/GenBank/DDBJ whole genome shotgun (WGS) entry which is preliminary data.</text>
</comment>
<dbReference type="HAMAP" id="MF_01885">
    <property type="entry name" value="tRNA_methyltr_TrmL"/>
    <property type="match status" value="1"/>
</dbReference>
<dbReference type="InterPro" id="IPR029026">
    <property type="entry name" value="tRNA_m1G_MTases_N"/>
</dbReference>
<protein>
    <recommendedName>
        <fullName evidence="6">Putative tRNA (cytidine(34)-2'-O)-methyltransferase</fullName>
        <ecNumber evidence="6">2.1.1.207</ecNumber>
    </recommendedName>
    <alternativeName>
        <fullName evidence="6">tRNA (cytidine/uridine-2'-O-)-methyltransferase</fullName>
    </alternativeName>
</protein>
<keyword evidence="1 6" id="KW-0963">Cytoplasm</keyword>
<dbReference type="PANTHER" id="PTHR42971:SF1">
    <property type="entry name" value="TRNA (CYTIDINE(34)-2'-O)-METHYLTRANSFERASE"/>
    <property type="match status" value="1"/>
</dbReference>
<dbReference type="PANTHER" id="PTHR42971">
    <property type="entry name" value="TRNA (CYTIDINE(34)-2'-O)-METHYLTRANSFERASE"/>
    <property type="match status" value="1"/>
</dbReference>
<comment type="similarity">
    <text evidence="6">Belongs to the class IV-like SAM-binding methyltransferase superfamily. RNA methyltransferase TrmH family. TrmL subfamily.</text>
</comment>
<evidence type="ECO:0000256" key="2">
    <source>
        <dbReference type="ARBA" id="ARBA00022603"/>
    </source>
</evidence>
<feature type="domain" description="tRNA/rRNA methyltransferase SpoU type" evidence="8">
    <location>
        <begin position="16"/>
        <end position="156"/>
    </location>
</feature>
<dbReference type="GO" id="GO:0002130">
    <property type="term" value="P:wobble position ribose methylation"/>
    <property type="evidence" value="ECO:0007669"/>
    <property type="project" value="TreeGrafter"/>
</dbReference>
<keyword evidence="2 6" id="KW-0489">Methyltransferase</keyword>
<reference evidence="9" key="1">
    <citation type="submission" date="2022-04" db="EMBL/GenBank/DDBJ databases">
        <title>Desulfatitalea alkaliphila sp. nov., a novel anaerobic sulfate-reducing bacterium isolated from terrestrial mud volcano, Taman Peninsula, Russia.</title>
        <authorList>
            <person name="Khomyakova M.A."/>
            <person name="Merkel A.Y."/>
            <person name="Slobodkin A.I."/>
        </authorList>
    </citation>
    <scope>NUCLEOTIDE SEQUENCE</scope>
    <source>
        <strain evidence="9">M08but</strain>
    </source>
</reference>
<feature type="binding site" evidence="6 7">
    <location>
        <position position="136"/>
    </location>
    <ligand>
        <name>S-adenosyl-L-methionine</name>
        <dbReference type="ChEBI" id="CHEBI:59789"/>
    </ligand>
</feature>
<dbReference type="GO" id="GO:0008175">
    <property type="term" value="F:tRNA methyltransferase activity"/>
    <property type="evidence" value="ECO:0007669"/>
    <property type="project" value="UniProtKB-UniRule"/>
</dbReference>
<evidence type="ECO:0000313" key="9">
    <source>
        <dbReference type="EMBL" id="MCJ8499119.1"/>
    </source>
</evidence>
<evidence type="ECO:0000256" key="3">
    <source>
        <dbReference type="ARBA" id="ARBA00022679"/>
    </source>
</evidence>
<feature type="binding site" evidence="6 7">
    <location>
        <position position="144"/>
    </location>
    <ligand>
        <name>S-adenosyl-L-methionine</name>
        <dbReference type="ChEBI" id="CHEBI:59789"/>
    </ligand>
</feature>
<name>A0AA41QZJ0_9BACT</name>
<evidence type="ECO:0000256" key="4">
    <source>
        <dbReference type="ARBA" id="ARBA00022691"/>
    </source>
</evidence>
<dbReference type="GO" id="GO:0003723">
    <property type="term" value="F:RNA binding"/>
    <property type="evidence" value="ECO:0007669"/>
    <property type="project" value="InterPro"/>
</dbReference>
<comment type="catalytic activity">
    <reaction evidence="6">
        <text>cytidine(34) in tRNA + S-adenosyl-L-methionine = 2'-O-methylcytidine(34) in tRNA + S-adenosyl-L-homocysteine + H(+)</text>
        <dbReference type="Rhea" id="RHEA:43084"/>
        <dbReference type="Rhea" id="RHEA-COMP:10331"/>
        <dbReference type="Rhea" id="RHEA-COMP:10332"/>
        <dbReference type="ChEBI" id="CHEBI:15378"/>
        <dbReference type="ChEBI" id="CHEBI:57856"/>
        <dbReference type="ChEBI" id="CHEBI:59789"/>
        <dbReference type="ChEBI" id="CHEBI:74495"/>
        <dbReference type="ChEBI" id="CHEBI:82748"/>
        <dbReference type="EC" id="2.1.1.207"/>
    </reaction>
</comment>